<evidence type="ECO:0000313" key="3">
    <source>
        <dbReference type="EMBL" id="KAL3882505.1"/>
    </source>
</evidence>
<dbReference type="EMBL" id="JBJQND010000003">
    <property type="protein sequence ID" value="KAL3882505.1"/>
    <property type="molecule type" value="Genomic_DNA"/>
</dbReference>
<dbReference type="Proteomes" id="UP001634394">
    <property type="component" value="Unassembled WGS sequence"/>
</dbReference>
<feature type="domain" description="EF-hand" evidence="2">
    <location>
        <begin position="488"/>
        <end position="523"/>
    </location>
</feature>
<feature type="region of interest" description="Disordered" evidence="1">
    <location>
        <begin position="289"/>
        <end position="479"/>
    </location>
</feature>
<dbReference type="InterPro" id="IPR011992">
    <property type="entry name" value="EF-hand-dom_pair"/>
</dbReference>
<dbReference type="PROSITE" id="PS50222">
    <property type="entry name" value="EF_HAND_2"/>
    <property type="match status" value="2"/>
</dbReference>
<dbReference type="AlphaFoldDB" id="A0ABD3XC77"/>
<dbReference type="SMART" id="SM00054">
    <property type="entry name" value="EFh"/>
    <property type="match status" value="2"/>
</dbReference>
<dbReference type="Pfam" id="PF13202">
    <property type="entry name" value="EF-hand_5"/>
    <property type="match status" value="2"/>
</dbReference>
<accession>A0ABD3XC77</accession>
<dbReference type="Gene3D" id="1.10.238.10">
    <property type="entry name" value="EF-hand"/>
    <property type="match status" value="1"/>
</dbReference>
<sequence>MCLHEILDFSTKIMEVVPSTNIVFSMEEEGEELPEFKIKTLKSIKSPEKIRLRKQTRSPRLGFKSKSHIKAPQLENMTQSTEGYSHMTPLMDTPVSDKDKRSNISSLSDIELPKVKETNGLVRDTPSKANKRIRNLYASSRSQGLEDTGEFSINPDPVPYQPQNFMSSTLLKKVPIPRRHLETFGGYGYEVGNKKGVILHTDRYQWDGYRSLDFLNQRERLQAEFEYMEKLRGIKRRREVMPHRSNLDLLMGGKKVEFCERFEIQREIQKLKSLILPQNARDLYHGRGFRLPDDHNSIKPRRNPAQDIDLDDQMSHLQNKLSFDPETGRARPRFQRQGESDSSLPKINNRGYLLGVTQSPQLSRSKTNASSQIKLGNRSHTTFPGTNTTVDGRINEPSSIWSNTQLPKKIEIPTEPILPAPPISATSPPNQKLAVPQTQQDADSDDAIETAHADNPSREHSEIAASPDTVPTPNPLKGSELRTALSEKEQTQLEETFKKLDTDNDGHLKYNQVQTQLPKSLTPNQEKFMKQVYELVSSSTFFGIEEFLTMNYLTKTITETSGPVKEAYDKINFTTLAESISQYVSLFQSMDVNQRGKISLDELKQILSIALPDDLTADTSAWQRTLESINLGSSDQITKIEYLASVPYFMSLETK</sequence>
<comment type="caution">
    <text evidence="3">The sequence shown here is derived from an EMBL/GenBank/DDBJ whole genome shotgun (WGS) entry which is preliminary data.</text>
</comment>
<proteinExistence type="predicted"/>
<dbReference type="InterPro" id="IPR002048">
    <property type="entry name" value="EF_hand_dom"/>
</dbReference>
<evidence type="ECO:0000259" key="2">
    <source>
        <dbReference type="PROSITE" id="PS50222"/>
    </source>
</evidence>
<evidence type="ECO:0000313" key="4">
    <source>
        <dbReference type="Proteomes" id="UP001634394"/>
    </source>
</evidence>
<keyword evidence="4" id="KW-1185">Reference proteome</keyword>
<name>A0ABD3XC77_SINWO</name>
<evidence type="ECO:0000256" key="1">
    <source>
        <dbReference type="SAM" id="MobiDB-lite"/>
    </source>
</evidence>
<organism evidence="3 4">
    <name type="scientific">Sinanodonta woodiana</name>
    <name type="common">Chinese pond mussel</name>
    <name type="synonym">Anodonta woodiana</name>
    <dbReference type="NCBI Taxonomy" id="1069815"/>
    <lineage>
        <taxon>Eukaryota</taxon>
        <taxon>Metazoa</taxon>
        <taxon>Spiralia</taxon>
        <taxon>Lophotrochozoa</taxon>
        <taxon>Mollusca</taxon>
        <taxon>Bivalvia</taxon>
        <taxon>Autobranchia</taxon>
        <taxon>Heteroconchia</taxon>
        <taxon>Palaeoheterodonta</taxon>
        <taxon>Unionida</taxon>
        <taxon>Unionoidea</taxon>
        <taxon>Unionidae</taxon>
        <taxon>Unioninae</taxon>
        <taxon>Sinanodonta</taxon>
    </lineage>
</organism>
<feature type="compositionally biased region" description="Basic and acidic residues" evidence="1">
    <location>
        <begin position="449"/>
        <end position="462"/>
    </location>
</feature>
<gene>
    <name evidence="3" type="ORF">ACJMK2_028842</name>
</gene>
<protein>
    <recommendedName>
        <fullName evidence="2">EF-hand domain-containing protein</fullName>
    </recommendedName>
</protein>
<feature type="compositionally biased region" description="Polar residues" evidence="1">
    <location>
        <begin position="424"/>
        <end position="441"/>
    </location>
</feature>
<feature type="domain" description="EF-hand" evidence="2">
    <location>
        <begin position="578"/>
        <end position="613"/>
    </location>
</feature>
<reference evidence="3 4" key="1">
    <citation type="submission" date="2024-11" db="EMBL/GenBank/DDBJ databases">
        <title>Chromosome-level genome assembly of the freshwater bivalve Anodonta woodiana.</title>
        <authorList>
            <person name="Chen X."/>
        </authorList>
    </citation>
    <scope>NUCLEOTIDE SEQUENCE [LARGE SCALE GENOMIC DNA]</scope>
    <source>
        <strain evidence="3">MN2024</strain>
        <tissue evidence="3">Gills</tissue>
    </source>
</reference>
<dbReference type="SUPFAM" id="SSF47473">
    <property type="entry name" value="EF-hand"/>
    <property type="match status" value="1"/>
</dbReference>
<feature type="compositionally biased region" description="Polar residues" evidence="1">
    <location>
        <begin position="356"/>
        <end position="406"/>
    </location>
</feature>